<evidence type="ECO:0000313" key="2">
    <source>
        <dbReference type="EMBL" id="KIM76589.1"/>
    </source>
</evidence>
<name>A0A0C3F9J9_PILCF</name>
<protein>
    <submittedName>
        <fullName evidence="2">Uncharacterized protein</fullName>
    </submittedName>
</protein>
<dbReference type="Proteomes" id="UP000054166">
    <property type="component" value="Unassembled WGS sequence"/>
</dbReference>
<feature type="region of interest" description="Disordered" evidence="1">
    <location>
        <begin position="303"/>
        <end position="338"/>
    </location>
</feature>
<evidence type="ECO:0000256" key="1">
    <source>
        <dbReference type="SAM" id="MobiDB-lite"/>
    </source>
</evidence>
<evidence type="ECO:0000313" key="3">
    <source>
        <dbReference type="Proteomes" id="UP000054166"/>
    </source>
</evidence>
<proteinExistence type="predicted"/>
<sequence>MTIQQLSLNQWRAPSWAEKLKYDPRTGMVKPMGVTKEEDQNQRAQEEKDGPTKQPRLLLGISNHLGLTVNSVPNPRLGIISSPRHEDHPLMWIEWAAKVTRFRRFAPLFKEKKKEKGNAKTPPEDTEHCTHQRCGKIITMGIITQMRRYNELIAQGGLTDLPTPSWDTIEFSPAVDEMECTKHLTSQGVTTTKVCDTSQYAYTWLKHSDDNEQDMQTHIFINTYREQARHQPESQPWPDNLTYTYNSGFVRWMPVLPATEMTRSVISKPSTSTIKGGTVTLSLTGTGTPSLQPHNMAVPPTTTIAGNAPTGDIPDKNVDMEEPHDEEDPSHIMETDTT</sequence>
<accession>A0A0C3F9J9</accession>
<feature type="region of interest" description="Disordered" evidence="1">
    <location>
        <begin position="22"/>
        <end position="55"/>
    </location>
</feature>
<feature type="compositionally biased region" description="Basic and acidic residues" evidence="1">
    <location>
        <begin position="329"/>
        <end position="338"/>
    </location>
</feature>
<dbReference type="InParanoid" id="A0A0C3F9J9"/>
<dbReference type="AlphaFoldDB" id="A0A0C3F9J9"/>
<reference evidence="2 3" key="1">
    <citation type="submission" date="2014-04" db="EMBL/GenBank/DDBJ databases">
        <authorList>
            <consortium name="DOE Joint Genome Institute"/>
            <person name="Kuo A."/>
            <person name="Tarkka M."/>
            <person name="Buscot F."/>
            <person name="Kohler A."/>
            <person name="Nagy L.G."/>
            <person name="Floudas D."/>
            <person name="Copeland A."/>
            <person name="Barry K.W."/>
            <person name="Cichocki N."/>
            <person name="Veneault-Fourrey C."/>
            <person name="LaButti K."/>
            <person name="Lindquist E.A."/>
            <person name="Lipzen A."/>
            <person name="Lundell T."/>
            <person name="Morin E."/>
            <person name="Murat C."/>
            <person name="Sun H."/>
            <person name="Tunlid A."/>
            <person name="Henrissat B."/>
            <person name="Grigoriev I.V."/>
            <person name="Hibbett D.S."/>
            <person name="Martin F."/>
            <person name="Nordberg H.P."/>
            <person name="Cantor M.N."/>
            <person name="Hua S.X."/>
        </authorList>
    </citation>
    <scope>NUCLEOTIDE SEQUENCE [LARGE SCALE GENOMIC DNA]</scope>
    <source>
        <strain evidence="2 3">F 1598</strain>
    </source>
</reference>
<organism evidence="2 3">
    <name type="scientific">Piloderma croceum (strain F 1598)</name>
    <dbReference type="NCBI Taxonomy" id="765440"/>
    <lineage>
        <taxon>Eukaryota</taxon>
        <taxon>Fungi</taxon>
        <taxon>Dikarya</taxon>
        <taxon>Basidiomycota</taxon>
        <taxon>Agaricomycotina</taxon>
        <taxon>Agaricomycetes</taxon>
        <taxon>Agaricomycetidae</taxon>
        <taxon>Atheliales</taxon>
        <taxon>Atheliaceae</taxon>
        <taxon>Piloderma</taxon>
    </lineage>
</organism>
<gene>
    <name evidence="2" type="ORF">PILCRDRAFT_12642</name>
</gene>
<keyword evidence="3" id="KW-1185">Reference proteome</keyword>
<dbReference type="HOGENOM" id="CLU_050408_0_0_1"/>
<feature type="compositionally biased region" description="Basic and acidic residues" evidence="1">
    <location>
        <begin position="35"/>
        <end position="51"/>
    </location>
</feature>
<dbReference type="EMBL" id="KN833033">
    <property type="protein sequence ID" value="KIM76589.1"/>
    <property type="molecule type" value="Genomic_DNA"/>
</dbReference>
<reference evidence="3" key="2">
    <citation type="submission" date="2015-01" db="EMBL/GenBank/DDBJ databases">
        <title>Evolutionary Origins and Diversification of the Mycorrhizal Mutualists.</title>
        <authorList>
            <consortium name="DOE Joint Genome Institute"/>
            <consortium name="Mycorrhizal Genomics Consortium"/>
            <person name="Kohler A."/>
            <person name="Kuo A."/>
            <person name="Nagy L.G."/>
            <person name="Floudas D."/>
            <person name="Copeland A."/>
            <person name="Barry K.W."/>
            <person name="Cichocki N."/>
            <person name="Veneault-Fourrey C."/>
            <person name="LaButti K."/>
            <person name="Lindquist E.A."/>
            <person name="Lipzen A."/>
            <person name="Lundell T."/>
            <person name="Morin E."/>
            <person name="Murat C."/>
            <person name="Riley R."/>
            <person name="Ohm R."/>
            <person name="Sun H."/>
            <person name="Tunlid A."/>
            <person name="Henrissat B."/>
            <person name="Grigoriev I.V."/>
            <person name="Hibbett D.S."/>
            <person name="Martin F."/>
        </authorList>
    </citation>
    <scope>NUCLEOTIDE SEQUENCE [LARGE SCALE GENOMIC DNA]</scope>
    <source>
        <strain evidence="3">F 1598</strain>
    </source>
</reference>